<accession>A0ACB7P020</accession>
<comment type="caution">
    <text evidence="1">The sequence shown here is derived from an EMBL/GenBank/DDBJ whole genome shotgun (WGS) entry which is preliminary data.</text>
</comment>
<evidence type="ECO:0000313" key="1">
    <source>
        <dbReference type="EMBL" id="KAH6622885.1"/>
    </source>
</evidence>
<name>A0ACB7P020_9PEZI</name>
<dbReference type="Proteomes" id="UP000724584">
    <property type="component" value="Unassembled WGS sequence"/>
</dbReference>
<evidence type="ECO:0000313" key="2">
    <source>
        <dbReference type="Proteomes" id="UP000724584"/>
    </source>
</evidence>
<protein>
    <submittedName>
        <fullName evidence="1">Uncharacterized protein</fullName>
    </submittedName>
</protein>
<proteinExistence type="predicted"/>
<organism evidence="1 2">
    <name type="scientific">Chaetomium tenue</name>
    <dbReference type="NCBI Taxonomy" id="1854479"/>
    <lineage>
        <taxon>Eukaryota</taxon>
        <taxon>Fungi</taxon>
        <taxon>Dikarya</taxon>
        <taxon>Ascomycota</taxon>
        <taxon>Pezizomycotina</taxon>
        <taxon>Sordariomycetes</taxon>
        <taxon>Sordariomycetidae</taxon>
        <taxon>Sordariales</taxon>
        <taxon>Chaetomiaceae</taxon>
        <taxon>Chaetomium</taxon>
    </lineage>
</organism>
<gene>
    <name evidence="1" type="ORF">F5144DRAFT_344008</name>
</gene>
<dbReference type="EMBL" id="JAGIZQ010000006">
    <property type="protein sequence ID" value="KAH6622885.1"/>
    <property type="molecule type" value="Genomic_DNA"/>
</dbReference>
<keyword evidence="2" id="KW-1185">Reference proteome</keyword>
<reference evidence="1 2" key="1">
    <citation type="journal article" date="2021" name="Nat. Commun.">
        <title>Genetic determinants of endophytism in the Arabidopsis root mycobiome.</title>
        <authorList>
            <person name="Mesny F."/>
            <person name="Miyauchi S."/>
            <person name="Thiergart T."/>
            <person name="Pickel B."/>
            <person name="Atanasova L."/>
            <person name="Karlsson M."/>
            <person name="Huettel B."/>
            <person name="Barry K.W."/>
            <person name="Haridas S."/>
            <person name="Chen C."/>
            <person name="Bauer D."/>
            <person name="Andreopoulos W."/>
            <person name="Pangilinan J."/>
            <person name="LaButti K."/>
            <person name="Riley R."/>
            <person name="Lipzen A."/>
            <person name="Clum A."/>
            <person name="Drula E."/>
            <person name="Henrissat B."/>
            <person name="Kohler A."/>
            <person name="Grigoriev I.V."/>
            <person name="Martin F.M."/>
            <person name="Hacquard S."/>
        </authorList>
    </citation>
    <scope>NUCLEOTIDE SEQUENCE [LARGE SCALE GENOMIC DNA]</scope>
    <source>
        <strain evidence="1 2">MPI-SDFR-AT-0079</strain>
    </source>
</reference>
<sequence length="292" mass="33967">MASPSVSGNESEPPVAQLSSASRPPSPSLVPGFLNLDVVNEKLRQRTLSPETPSAEKERTKARKPFDELVELGGIPLRPWVDYRAEELIDAQRGDDNGEEWMQCRYMDERMYWQSQLRLWSRFAKRRSQDSESSLRTLDPIAAVSAFTAYLRNHLQRDMEDREQPGCELWSSYFNMEWHREFIELVVENLPVADALLKQLKVKGGDSSVPEMAEVTQEGLIKEYNIPRQELWDKLWDHTQASLAESGAESLLPTKRQRDEADDPRRRRQKCRRRKRETSKTHGVKRETERRD</sequence>